<dbReference type="Pfam" id="PF01026">
    <property type="entry name" value="TatD_DNase"/>
    <property type="match status" value="1"/>
</dbReference>
<dbReference type="Proteomes" id="UP000190541">
    <property type="component" value="Unassembled WGS sequence"/>
</dbReference>
<evidence type="ECO:0000256" key="4">
    <source>
        <dbReference type="PIRSR" id="PIRSR005902-1"/>
    </source>
</evidence>
<dbReference type="PROSITE" id="PS01090">
    <property type="entry name" value="TATD_2"/>
    <property type="match status" value="1"/>
</dbReference>
<evidence type="ECO:0000256" key="1">
    <source>
        <dbReference type="ARBA" id="ARBA00009275"/>
    </source>
</evidence>
<comment type="similarity">
    <text evidence="1">Belongs to the metallo-dependent hydrolases superfamily. TatD-type hydrolase family.</text>
</comment>
<sequence length="258" mass="28079">MASISLTDTHTHINYLYGTPELDHQMQRCLANGVQQLLLPNVDSGSISQVLDTAAAYPDNCYPMMGLHPCDVKTDYLTQLATIEKTIANHSVYGIGEIGIDLHWDKTTLPLQQEAFRIQTGWAKALGLPVSIHCRNAFDELFQLLDEVQDGRLTGVLHCFTGNKEQAQRTIALGLHLGIGGVVTYKNAGLDTVVAALGLEHLVLETDSPYLAPVPYRGKKNESSYLLYIAQKVADLHGVPLEAVAAATTANAKRVFGI</sequence>
<feature type="binding site" evidence="4">
    <location>
        <position position="12"/>
    </location>
    <ligand>
        <name>a divalent metal cation</name>
        <dbReference type="ChEBI" id="CHEBI:60240"/>
        <label>1</label>
    </ligand>
</feature>
<dbReference type="CDD" id="cd01310">
    <property type="entry name" value="TatD_DNAse"/>
    <property type="match status" value="1"/>
</dbReference>
<keyword evidence="6" id="KW-1185">Reference proteome</keyword>
<dbReference type="STRING" id="623280.SAMN05660226_02045"/>
<dbReference type="AlphaFoldDB" id="A0A1T5CCQ6"/>
<feature type="binding site" evidence="4">
    <location>
        <position position="207"/>
    </location>
    <ligand>
        <name>a divalent metal cation</name>
        <dbReference type="ChEBI" id="CHEBI:60240"/>
        <label>1</label>
    </ligand>
</feature>
<protein>
    <submittedName>
        <fullName evidence="5">TatD DNase family protein</fullName>
    </submittedName>
</protein>
<keyword evidence="3" id="KW-0378">Hydrolase</keyword>
<dbReference type="InterPro" id="IPR001130">
    <property type="entry name" value="TatD-like"/>
</dbReference>
<evidence type="ECO:0000313" key="5">
    <source>
        <dbReference type="EMBL" id="SKB56880.1"/>
    </source>
</evidence>
<gene>
    <name evidence="5" type="ORF">SAMN05660226_02045</name>
</gene>
<feature type="binding site" evidence="4">
    <location>
        <position position="97"/>
    </location>
    <ligand>
        <name>a divalent metal cation</name>
        <dbReference type="ChEBI" id="CHEBI:60240"/>
        <label>1</label>
    </ligand>
</feature>
<dbReference type="GO" id="GO:0004536">
    <property type="term" value="F:DNA nuclease activity"/>
    <property type="evidence" value="ECO:0007669"/>
    <property type="project" value="InterPro"/>
</dbReference>
<dbReference type="InterPro" id="IPR018228">
    <property type="entry name" value="DNase_TatD-rel_CS"/>
</dbReference>
<dbReference type="GO" id="GO:0016788">
    <property type="term" value="F:hydrolase activity, acting on ester bonds"/>
    <property type="evidence" value="ECO:0007669"/>
    <property type="project" value="InterPro"/>
</dbReference>
<dbReference type="FunFam" id="3.20.20.140:FF:000005">
    <property type="entry name" value="TatD family hydrolase"/>
    <property type="match status" value="1"/>
</dbReference>
<accession>A0A1T5CCQ6</accession>
<dbReference type="SUPFAM" id="SSF51556">
    <property type="entry name" value="Metallo-dependent hydrolases"/>
    <property type="match status" value="1"/>
</dbReference>
<feature type="binding site" evidence="4">
    <location>
        <position position="133"/>
    </location>
    <ligand>
        <name>a divalent metal cation</name>
        <dbReference type="ChEBI" id="CHEBI:60240"/>
        <label>2</label>
    </ligand>
</feature>
<name>A0A1T5CCQ6_9SPHI</name>
<keyword evidence="2 4" id="KW-0479">Metal-binding</keyword>
<dbReference type="GO" id="GO:0046872">
    <property type="term" value="F:metal ion binding"/>
    <property type="evidence" value="ECO:0007669"/>
    <property type="project" value="UniProtKB-KW"/>
</dbReference>
<dbReference type="NCBIfam" id="TIGR00010">
    <property type="entry name" value="YchF/TatD family DNA exonuclease"/>
    <property type="match status" value="1"/>
</dbReference>
<organism evidence="5 6">
    <name type="scientific">Parapedobacter luteus</name>
    <dbReference type="NCBI Taxonomy" id="623280"/>
    <lineage>
        <taxon>Bacteria</taxon>
        <taxon>Pseudomonadati</taxon>
        <taxon>Bacteroidota</taxon>
        <taxon>Sphingobacteriia</taxon>
        <taxon>Sphingobacteriales</taxon>
        <taxon>Sphingobacteriaceae</taxon>
        <taxon>Parapedobacter</taxon>
    </lineage>
</organism>
<dbReference type="InterPro" id="IPR032466">
    <property type="entry name" value="Metal_Hydrolase"/>
</dbReference>
<dbReference type="InterPro" id="IPR015991">
    <property type="entry name" value="TatD/YcfH-like"/>
</dbReference>
<reference evidence="5 6" key="1">
    <citation type="submission" date="2017-02" db="EMBL/GenBank/DDBJ databases">
        <authorList>
            <person name="Peterson S.W."/>
        </authorList>
    </citation>
    <scope>NUCLEOTIDE SEQUENCE [LARGE SCALE GENOMIC DNA]</scope>
    <source>
        <strain evidence="5 6">DSM 22899</strain>
    </source>
</reference>
<evidence type="ECO:0000256" key="2">
    <source>
        <dbReference type="ARBA" id="ARBA00022723"/>
    </source>
</evidence>
<dbReference type="OrthoDB" id="9810005at2"/>
<evidence type="ECO:0000313" key="6">
    <source>
        <dbReference type="Proteomes" id="UP000190541"/>
    </source>
</evidence>
<evidence type="ECO:0000256" key="3">
    <source>
        <dbReference type="ARBA" id="ARBA00022801"/>
    </source>
</evidence>
<dbReference type="PIRSF" id="PIRSF005902">
    <property type="entry name" value="DNase_TatD"/>
    <property type="match status" value="1"/>
</dbReference>
<dbReference type="EMBL" id="FUYS01000004">
    <property type="protein sequence ID" value="SKB56880.1"/>
    <property type="molecule type" value="Genomic_DNA"/>
</dbReference>
<dbReference type="GO" id="GO:0005829">
    <property type="term" value="C:cytosol"/>
    <property type="evidence" value="ECO:0007669"/>
    <property type="project" value="TreeGrafter"/>
</dbReference>
<feature type="binding site" evidence="4">
    <location>
        <position position="158"/>
    </location>
    <ligand>
        <name>a divalent metal cation</name>
        <dbReference type="ChEBI" id="CHEBI:60240"/>
        <label>2</label>
    </ligand>
</feature>
<dbReference type="PANTHER" id="PTHR46124">
    <property type="entry name" value="D-AMINOACYL-TRNA DEACYLASE"/>
    <property type="match status" value="1"/>
</dbReference>
<feature type="binding site" evidence="4">
    <location>
        <position position="10"/>
    </location>
    <ligand>
        <name>a divalent metal cation</name>
        <dbReference type="ChEBI" id="CHEBI:60240"/>
        <label>1</label>
    </ligand>
</feature>
<dbReference type="Gene3D" id="3.20.20.140">
    <property type="entry name" value="Metal-dependent hydrolases"/>
    <property type="match status" value="1"/>
</dbReference>
<proteinExistence type="inferred from homology"/>
<dbReference type="PANTHER" id="PTHR46124:SF4">
    <property type="entry name" value="HYDROLASE TATD"/>
    <property type="match status" value="1"/>
</dbReference>